<accession>A0A059Q248</accession>
<reference evidence="2" key="1">
    <citation type="submission" date="2013-05" db="EMBL/GenBank/DDBJ databases">
        <title>Building the sugarcane genome for biotechnology and identifying evolutionary trends.</title>
        <authorList>
            <person name="De Setta N."/>
            <person name="Monteiro-Vitorello C.B."/>
            <person name="Metcalfe C.J."/>
            <person name="Cruz G.M.Q."/>
            <person name="Del Bem L.E."/>
            <person name="Vicentini R."/>
            <person name="Nogueira F.T.S."/>
            <person name="Campos R.A."/>
            <person name="Nunes S.L."/>
            <person name="Turrini P.C.G."/>
            <person name="Vieira A.P."/>
            <person name="Cruz E.A.O."/>
            <person name="Correa T.C.S."/>
            <person name="Hotta C.T."/>
            <person name="de Mello-Varani A."/>
            <person name="Vautrin S."/>
            <person name="Trindade A.S."/>
            <person name="Vilela M.M."/>
            <person name="Horta C.L."/>
            <person name="Sato P.M."/>
            <person name="de Andrade R.F."/>
            <person name="Nishiyama M.Y."/>
            <person name="Cardoso-Silva C.B."/>
            <person name="Scortecci K.C."/>
            <person name="Garcia A.A.F."/>
            <person name="Carneiro M.S."/>
            <person name="Kim C."/>
            <person name="Paterson A.H."/>
            <person name="Berges H."/>
            <person name="D'Hont A."/>
            <person name="de-Souza A.P."/>
            <person name="Souza G.M."/>
            <person name="Vincentz M."/>
            <person name="Kitajima J.P."/>
            <person name="Van Sluys M.-A."/>
        </authorList>
    </citation>
    <scope>NUCLEOTIDE SEQUENCE</scope>
</reference>
<feature type="region of interest" description="Disordered" evidence="1">
    <location>
        <begin position="26"/>
        <end position="71"/>
    </location>
</feature>
<protein>
    <submittedName>
        <fullName evidence="2">Heat shock protein</fullName>
    </submittedName>
</protein>
<proteinExistence type="predicted"/>
<keyword evidence="2" id="KW-0346">Stress response</keyword>
<name>A0A059Q248_9POAL</name>
<gene>
    <name evidence="2" type="ORF">SHCRBa_006_C11_F_160</name>
</gene>
<dbReference type="AlphaFoldDB" id="A0A059Q248"/>
<dbReference type="EMBL" id="KF184908">
    <property type="protein sequence ID" value="AGT17329.1"/>
    <property type="molecule type" value="Genomic_DNA"/>
</dbReference>
<feature type="compositionally biased region" description="Basic and acidic residues" evidence="1">
    <location>
        <begin position="60"/>
        <end position="71"/>
    </location>
</feature>
<organism evidence="2">
    <name type="scientific">Saccharum hybrid cultivar R570</name>
    <dbReference type="NCBI Taxonomy" id="131158"/>
    <lineage>
        <taxon>Eukaryota</taxon>
        <taxon>Viridiplantae</taxon>
        <taxon>Streptophyta</taxon>
        <taxon>Embryophyta</taxon>
        <taxon>Tracheophyta</taxon>
        <taxon>Spermatophyta</taxon>
        <taxon>Magnoliopsida</taxon>
        <taxon>Liliopsida</taxon>
        <taxon>Poales</taxon>
        <taxon>Poaceae</taxon>
        <taxon>PACMAD clade</taxon>
        <taxon>Panicoideae</taxon>
        <taxon>Andropogonodae</taxon>
        <taxon>Andropogoneae</taxon>
        <taxon>Saccharinae</taxon>
        <taxon>Saccharum</taxon>
        <taxon>Saccharum officinarum species complex</taxon>
    </lineage>
</organism>
<evidence type="ECO:0000256" key="1">
    <source>
        <dbReference type="SAM" id="MobiDB-lite"/>
    </source>
</evidence>
<evidence type="ECO:0000313" key="2">
    <source>
        <dbReference type="EMBL" id="AGT17329.1"/>
    </source>
</evidence>
<sequence>MHCVLLNQAIGEEFVEFLENELKIDDSRPENVTGNDPHTQFEEQAKNAKDDRTSINSFDDGLKEELGLGYH</sequence>
<feature type="compositionally biased region" description="Basic and acidic residues" evidence="1">
    <location>
        <begin position="39"/>
        <end position="53"/>
    </location>
</feature>